<sequence length="702" mass="80573">MHSKAASYSAFQKFFNRCLREWYVQYDQGTSFYYADPPGILFTRLRSKKNVKEASVDMSSWYFGMQQEGIHMSSLLHGNSLASLEFDSLKRNAYGNKKEEIYSTLHLGYDTWYSSFIAGSILDGYHVAFCHQYDVAFNSFYHFGRVLEIDFENLKTFPKFRLLTGNLYNLPSLLDRELFKCIVLHVTTKNSKELLRSRIIYALHQMLITGGSLVVVLKEPGLLPKLRQYLPFLKNAIGIEKTDDRPTDGYKRYTHRPVSKPYSIGGIYYNGKQQSTIPVTASGDYKKSVTAYYLKYDEGNLVPVVVGLEKSTGSDNYYYHKRRNPLVVTSSWETEFDIYQESDLSPKLATISTQLKQFVVLNLGQTNGNYYANGEISKPPPTNPNTQIEVTGPNYIHTIYKRYKHSPAGGINRMRLLSTKTTSKNIPVNPHVYRTEYTSANVYYWKEDSRHTKPLLLGLESTDTAYFRLNKDSSEWESCGKALSDLNGELDRENCTWNDAHVLDISQKSNYNCPSCIYKQVKVTNYGDNCATSEYSYSHLVGSFFRFKDGVTEQTGINFPQSTTLVFVYYYPKGSEGIPLLVYLQDSSDKWYQRTSLDLTEWTEVSQGKPDGPTNSSEILQLLKAKLPTVTIDISKTDAQTGYEDPSEGGEVKQQIKVTRQNLEDEYVGFSHWVWIKMVSYLRRSNMVTLYLEYHLIPFLKV</sequence>
<dbReference type="OrthoDB" id="361856at2759"/>
<comment type="caution">
    <text evidence="1">The sequence shown here is derived from an EMBL/GenBank/DDBJ whole genome shotgun (WGS) entry which is preliminary data.</text>
</comment>
<dbReference type="Proteomes" id="UP000031512">
    <property type="component" value="Unassembled WGS sequence"/>
</dbReference>
<evidence type="ECO:0000313" key="2">
    <source>
        <dbReference type="Proteomes" id="UP000031512"/>
    </source>
</evidence>
<accession>L1LED7</accession>
<gene>
    <name evidence="1" type="ORF">BEWA_036850</name>
</gene>
<protein>
    <submittedName>
        <fullName evidence="1">Uncharacterized protein</fullName>
    </submittedName>
</protein>
<reference evidence="1 2" key="1">
    <citation type="journal article" date="2012" name="BMC Genomics">
        <title>Comparative genomic analysis and phylogenetic position of Theileria equi.</title>
        <authorList>
            <person name="Kappmeyer L.S."/>
            <person name="Thiagarajan M."/>
            <person name="Herndon D.R."/>
            <person name="Ramsay J.D."/>
            <person name="Caler E."/>
            <person name="Djikeng A."/>
            <person name="Gillespie J.J."/>
            <person name="Lau A.O."/>
            <person name="Roalson E.H."/>
            <person name="Silva J.C."/>
            <person name="Silva M.G."/>
            <person name="Suarez C.E."/>
            <person name="Ueti M.W."/>
            <person name="Nene V.M."/>
            <person name="Mealey R.H."/>
            <person name="Knowles D.P."/>
            <person name="Brayton K.A."/>
        </authorList>
    </citation>
    <scope>NUCLEOTIDE SEQUENCE [LARGE SCALE GENOMIC DNA]</scope>
    <source>
        <strain evidence="1 2">WA</strain>
    </source>
</reference>
<dbReference type="GeneID" id="15806572"/>
<dbReference type="AlphaFoldDB" id="L1LED7"/>
<dbReference type="VEuPathDB" id="PiroplasmaDB:BEWA_036850"/>
<organism evidence="1 2">
    <name type="scientific">Theileria equi strain WA</name>
    <dbReference type="NCBI Taxonomy" id="1537102"/>
    <lineage>
        <taxon>Eukaryota</taxon>
        <taxon>Sar</taxon>
        <taxon>Alveolata</taxon>
        <taxon>Apicomplexa</taxon>
        <taxon>Aconoidasida</taxon>
        <taxon>Piroplasmida</taxon>
        <taxon>Theileriidae</taxon>
        <taxon>Theileria</taxon>
    </lineage>
</organism>
<dbReference type="EMBL" id="ACOU01000002">
    <property type="protein sequence ID" value="EKX73649.1"/>
    <property type="molecule type" value="Genomic_DNA"/>
</dbReference>
<dbReference type="KEGG" id="beq:BEWA_036850"/>
<dbReference type="eggNOG" id="ENOG502QWUR">
    <property type="taxonomic scope" value="Eukaryota"/>
</dbReference>
<dbReference type="RefSeq" id="XP_004833101.1">
    <property type="nucleotide sequence ID" value="XM_004833044.1"/>
</dbReference>
<evidence type="ECO:0000313" key="1">
    <source>
        <dbReference type="EMBL" id="EKX73649.1"/>
    </source>
</evidence>
<name>L1LED7_THEEQ</name>
<keyword evidence="2" id="KW-1185">Reference proteome</keyword>
<proteinExistence type="predicted"/>